<protein>
    <recommendedName>
        <fullName evidence="1">non-specific serine/threonine protein kinase</fullName>
        <ecNumber evidence="1">2.7.11.1</ecNumber>
    </recommendedName>
</protein>
<keyword evidence="8" id="KW-1133">Transmembrane helix</keyword>
<dbReference type="SUPFAM" id="SSF56112">
    <property type="entry name" value="Protein kinase-like (PK-like)"/>
    <property type="match status" value="1"/>
</dbReference>
<keyword evidence="3" id="KW-0808">Transferase</keyword>
<dbReference type="Gene3D" id="3.30.200.20">
    <property type="entry name" value="Phosphorylase Kinase, domain 1"/>
    <property type="match status" value="1"/>
</dbReference>
<accession>A0ABQ3Y901</accession>
<evidence type="ECO:0000256" key="2">
    <source>
        <dbReference type="ARBA" id="ARBA00022527"/>
    </source>
</evidence>
<dbReference type="CDD" id="cd14014">
    <property type="entry name" value="STKc_PknB_like"/>
    <property type="match status" value="1"/>
</dbReference>
<dbReference type="Gene3D" id="1.10.510.10">
    <property type="entry name" value="Transferase(Phosphotransferase) domain 1"/>
    <property type="match status" value="1"/>
</dbReference>
<dbReference type="Proteomes" id="UP000609879">
    <property type="component" value="Unassembled WGS sequence"/>
</dbReference>
<dbReference type="InterPro" id="IPR008271">
    <property type="entry name" value="Ser/Thr_kinase_AS"/>
</dbReference>
<keyword evidence="8" id="KW-0472">Membrane</keyword>
<evidence type="ECO:0000256" key="1">
    <source>
        <dbReference type="ARBA" id="ARBA00012513"/>
    </source>
</evidence>
<dbReference type="PANTHER" id="PTHR43289:SF6">
    <property type="entry name" value="SERINE_THREONINE-PROTEIN KINASE NEKL-3"/>
    <property type="match status" value="1"/>
</dbReference>
<keyword evidence="5" id="KW-0418">Kinase</keyword>
<proteinExistence type="predicted"/>
<evidence type="ECO:0000313" key="11">
    <source>
        <dbReference type="Proteomes" id="UP000609879"/>
    </source>
</evidence>
<evidence type="ECO:0000256" key="3">
    <source>
        <dbReference type="ARBA" id="ARBA00022679"/>
    </source>
</evidence>
<feature type="compositionally biased region" description="Low complexity" evidence="7">
    <location>
        <begin position="360"/>
        <end position="423"/>
    </location>
</feature>
<evidence type="ECO:0000256" key="5">
    <source>
        <dbReference type="ARBA" id="ARBA00022777"/>
    </source>
</evidence>
<dbReference type="InterPro" id="IPR011009">
    <property type="entry name" value="Kinase-like_dom_sf"/>
</dbReference>
<feature type="domain" description="Protein kinase" evidence="9">
    <location>
        <begin position="12"/>
        <end position="271"/>
    </location>
</feature>
<dbReference type="PROSITE" id="PS50011">
    <property type="entry name" value="PROTEIN_KINASE_DOM"/>
    <property type="match status" value="1"/>
</dbReference>
<dbReference type="EMBL" id="BOMI01000103">
    <property type="protein sequence ID" value="GID76472.1"/>
    <property type="molecule type" value="Genomic_DNA"/>
</dbReference>
<dbReference type="Pfam" id="PF00069">
    <property type="entry name" value="Pkinase"/>
    <property type="match status" value="1"/>
</dbReference>
<gene>
    <name evidence="10" type="ORF">Ade02nite_51130</name>
</gene>
<dbReference type="PROSITE" id="PS00108">
    <property type="entry name" value="PROTEIN_KINASE_ST"/>
    <property type="match status" value="1"/>
</dbReference>
<evidence type="ECO:0000256" key="7">
    <source>
        <dbReference type="SAM" id="MobiDB-lite"/>
    </source>
</evidence>
<sequence>MPSPGEMYGGRYRLDERIAAGGMGEVWRGTDTVLGRDVAVKTLHADRAGDPSFQTRFRNEARAMAALHHPGVADVYDFGETEGGTDAFIVMARVDGEPLNQRIAERGRLSADETLSVVSQAGRALEAAHQAGIVHRDVKPGNLIIKADGTVVLVDFGVARQADTATMTAAGEVVGTAMYIAPEQVSKEPITPAVDVYALGAVAYHCLAGHPPFLGDNPVAIAMQHLNEPPPPLPADVPPAVRALVMRALAKRPQERFPSAAAMAGAADRILAGADTTTVLAAVAPPAAAATAPLPAAVPADTPKPRSRTPVIAAAAAVLILAAGIAALAAFWPDNDPPAGTQPSVTVPASAGTGNAPGDTATTTSTPRKTTNPATTRSTQPTSTRTSAPATVTSTSPSPEDSPTTAPETTEPETTTTTPPTTEAGEEDPGEQESAPAGN</sequence>
<dbReference type="EC" id="2.7.11.1" evidence="1"/>
<keyword evidence="2" id="KW-0723">Serine/threonine-protein kinase</keyword>
<organism evidence="10 11">
    <name type="scientific">Paractinoplanes deccanensis</name>
    <dbReference type="NCBI Taxonomy" id="113561"/>
    <lineage>
        <taxon>Bacteria</taxon>
        <taxon>Bacillati</taxon>
        <taxon>Actinomycetota</taxon>
        <taxon>Actinomycetes</taxon>
        <taxon>Micromonosporales</taxon>
        <taxon>Micromonosporaceae</taxon>
        <taxon>Paractinoplanes</taxon>
    </lineage>
</organism>
<evidence type="ECO:0000256" key="6">
    <source>
        <dbReference type="ARBA" id="ARBA00022840"/>
    </source>
</evidence>
<keyword evidence="8" id="KW-0812">Transmembrane</keyword>
<evidence type="ECO:0000256" key="4">
    <source>
        <dbReference type="ARBA" id="ARBA00022741"/>
    </source>
</evidence>
<evidence type="ECO:0000313" key="10">
    <source>
        <dbReference type="EMBL" id="GID76472.1"/>
    </source>
</evidence>
<keyword evidence="4" id="KW-0547">Nucleotide-binding</keyword>
<dbReference type="RefSeq" id="WP_239169046.1">
    <property type="nucleotide sequence ID" value="NZ_BAAABO010000013.1"/>
</dbReference>
<evidence type="ECO:0000256" key="8">
    <source>
        <dbReference type="SAM" id="Phobius"/>
    </source>
</evidence>
<evidence type="ECO:0000259" key="9">
    <source>
        <dbReference type="PROSITE" id="PS50011"/>
    </source>
</evidence>
<name>A0ABQ3Y901_9ACTN</name>
<dbReference type="InterPro" id="IPR000719">
    <property type="entry name" value="Prot_kinase_dom"/>
</dbReference>
<dbReference type="PANTHER" id="PTHR43289">
    <property type="entry name" value="MITOGEN-ACTIVATED PROTEIN KINASE KINASE KINASE 20-RELATED"/>
    <property type="match status" value="1"/>
</dbReference>
<keyword evidence="6" id="KW-0067">ATP-binding</keyword>
<comment type="caution">
    <text evidence="10">The sequence shown here is derived from an EMBL/GenBank/DDBJ whole genome shotgun (WGS) entry which is preliminary data.</text>
</comment>
<keyword evidence="11" id="KW-1185">Reference proteome</keyword>
<dbReference type="SMART" id="SM00220">
    <property type="entry name" value="S_TKc"/>
    <property type="match status" value="1"/>
</dbReference>
<reference evidence="10 11" key="1">
    <citation type="submission" date="2021-01" db="EMBL/GenBank/DDBJ databases">
        <title>Whole genome shotgun sequence of Actinoplanes deccanensis NBRC 13994.</title>
        <authorList>
            <person name="Komaki H."/>
            <person name="Tamura T."/>
        </authorList>
    </citation>
    <scope>NUCLEOTIDE SEQUENCE [LARGE SCALE GENOMIC DNA]</scope>
    <source>
        <strain evidence="10 11">NBRC 13994</strain>
    </source>
</reference>
<feature type="transmembrane region" description="Helical" evidence="8">
    <location>
        <begin position="311"/>
        <end position="332"/>
    </location>
</feature>
<feature type="region of interest" description="Disordered" evidence="7">
    <location>
        <begin position="339"/>
        <end position="439"/>
    </location>
</feature>